<dbReference type="InterPro" id="IPR043906">
    <property type="entry name" value="Gfo/Idh/MocA_OxRdtase_bact_C"/>
</dbReference>
<reference evidence="4 5" key="1">
    <citation type="submission" date="2020-08" db="EMBL/GenBank/DDBJ databases">
        <title>Dyella sp. G9 isolated from forest soil.</title>
        <authorList>
            <person name="Fu J."/>
            <person name="Qiu L."/>
        </authorList>
    </citation>
    <scope>NUCLEOTIDE SEQUENCE [LARGE SCALE GENOMIC DNA]</scope>
    <source>
        <strain evidence="4 5">G9</strain>
    </source>
</reference>
<evidence type="ECO:0000256" key="1">
    <source>
        <dbReference type="SAM" id="MobiDB-lite"/>
    </source>
</evidence>
<name>A0A7G8Q3A8_9GAMM</name>
<dbReference type="InterPro" id="IPR050463">
    <property type="entry name" value="Gfo/Idh/MocA_oxidrdct_glycsds"/>
</dbReference>
<feature type="compositionally biased region" description="Basic and acidic residues" evidence="1">
    <location>
        <begin position="1"/>
        <end position="17"/>
    </location>
</feature>
<accession>A0A7G8Q3A8</accession>
<dbReference type="InterPro" id="IPR036291">
    <property type="entry name" value="NAD(P)-bd_dom_sf"/>
</dbReference>
<proteinExistence type="predicted"/>
<feature type="domain" description="Gfo/Idh/MocA-like oxidoreductase bacterial type C-terminal" evidence="3">
    <location>
        <begin position="292"/>
        <end position="343"/>
    </location>
</feature>
<protein>
    <submittedName>
        <fullName evidence="4">Gfo/Idh/MocA family oxidoreductase</fullName>
    </submittedName>
</protein>
<evidence type="ECO:0000313" key="5">
    <source>
        <dbReference type="Proteomes" id="UP000515873"/>
    </source>
</evidence>
<dbReference type="RefSeq" id="WP_187056728.1">
    <property type="nucleotide sequence ID" value="NZ_CP060412.1"/>
</dbReference>
<dbReference type="KEGG" id="dtl:H8F01_19805"/>
<dbReference type="Pfam" id="PF01408">
    <property type="entry name" value="GFO_IDH_MocA"/>
    <property type="match status" value="1"/>
</dbReference>
<feature type="domain" description="Gfo/Idh/MocA-like oxidoreductase N-terminal" evidence="2">
    <location>
        <begin position="140"/>
        <end position="215"/>
    </location>
</feature>
<dbReference type="InterPro" id="IPR000683">
    <property type="entry name" value="Gfo/Idh/MocA-like_OxRdtase_N"/>
</dbReference>
<organism evidence="4 5">
    <name type="scientific">Dyella telluris</name>
    <dbReference type="NCBI Taxonomy" id="2763498"/>
    <lineage>
        <taxon>Bacteria</taxon>
        <taxon>Pseudomonadati</taxon>
        <taxon>Pseudomonadota</taxon>
        <taxon>Gammaproteobacteria</taxon>
        <taxon>Lysobacterales</taxon>
        <taxon>Rhodanobacteraceae</taxon>
        <taxon>Dyella</taxon>
    </lineage>
</organism>
<dbReference type="Gene3D" id="3.40.50.720">
    <property type="entry name" value="NAD(P)-binding Rossmann-like Domain"/>
    <property type="match status" value="1"/>
</dbReference>
<dbReference type="Pfam" id="PF19051">
    <property type="entry name" value="GFO_IDH_MocA_C2"/>
    <property type="match status" value="1"/>
</dbReference>
<dbReference type="Gene3D" id="3.30.360.10">
    <property type="entry name" value="Dihydrodipicolinate Reductase, domain 2"/>
    <property type="match status" value="1"/>
</dbReference>
<dbReference type="SUPFAM" id="SSF51735">
    <property type="entry name" value="NAD(P)-binding Rossmann-fold domains"/>
    <property type="match status" value="1"/>
</dbReference>
<sequence length="527" mass="58087">MTDESKIAKDEQGHRDGGASTEPVAGGRITRREFLAGTAIAATGLMIVPRHVLGGIGHTAPSDRLNIAGIGVGGMGMQNMRALAGQNIVALCDVDWQYTDKSFHRMVDGLAKTQARLDMAQTAEERLKLQDQIEHTKLLSKKFGSIKRYTDYRQMLEKQKDIDAVVIATPDHLHAVIASAAMSHGKHVYLQKPLTWSIYEARELSRKAKDNPHLVTQMGNQGHSTDDARLINEYIAAGAIGDVREVHVWTNRPLGYWPQGIPRPQTRPQPDAANWNQDAVMDRLANAMVGNYPKPEGLAWDLFLGPGPVVDYHPVYHPFNWRGWVDWGVGAIGDMGAHLIDSPFWSLDLGFPTSVETVSTPFNGASYPLATMTYYDFPERGNRPPVKLTWYDGALLPPSLKALGAEQISKDGGVLYVGDKGALIHETYGANPRLLPQSLHDSVGTPPQTFARIKTSHEMNWVDACKGKAKASSPFSYAAKLTEVMLLGIVSLRAGGRIEYDAANMRITNMPDANAFLRREYREGWTL</sequence>
<dbReference type="Proteomes" id="UP000515873">
    <property type="component" value="Chromosome"/>
</dbReference>
<dbReference type="AlphaFoldDB" id="A0A7G8Q3A8"/>
<feature type="region of interest" description="Disordered" evidence="1">
    <location>
        <begin position="1"/>
        <end position="26"/>
    </location>
</feature>
<gene>
    <name evidence="4" type="ORF">H8F01_19805</name>
</gene>
<evidence type="ECO:0000313" key="4">
    <source>
        <dbReference type="EMBL" id="QNK01266.1"/>
    </source>
</evidence>
<evidence type="ECO:0000259" key="2">
    <source>
        <dbReference type="Pfam" id="PF01408"/>
    </source>
</evidence>
<dbReference type="PANTHER" id="PTHR43818">
    <property type="entry name" value="BCDNA.GH03377"/>
    <property type="match status" value="1"/>
</dbReference>
<keyword evidence="5" id="KW-1185">Reference proteome</keyword>
<evidence type="ECO:0000259" key="3">
    <source>
        <dbReference type="Pfam" id="PF19051"/>
    </source>
</evidence>
<dbReference type="GO" id="GO:0000166">
    <property type="term" value="F:nucleotide binding"/>
    <property type="evidence" value="ECO:0007669"/>
    <property type="project" value="InterPro"/>
</dbReference>
<dbReference type="SUPFAM" id="SSF55347">
    <property type="entry name" value="Glyceraldehyde-3-phosphate dehydrogenase-like, C-terminal domain"/>
    <property type="match status" value="1"/>
</dbReference>
<dbReference type="PANTHER" id="PTHR43818:SF10">
    <property type="entry name" value="NADH-DEPENDENT DEHYDROGENASE-RELATED"/>
    <property type="match status" value="1"/>
</dbReference>
<dbReference type="EMBL" id="CP060412">
    <property type="protein sequence ID" value="QNK01266.1"/>
    <property type="molecule type" value="Genomic_DNA"/>
</dbReference>